<reference evidence="2 3" key="1">
    <citation type="journal article" date="2024" name="BMC Biol.">
        <title>Comparative genomics of Ascetosporea gives new insight into the evolutionary basis for animal parasitism in Rhizaria.</title>
        <authorList>
            <person name="Hiltunen Thoren M."/>
            <person name="Onut-Brannstrom I."/>
            <person name="Alfjorden A."/>
            <person name="Peckova H."/>
            <person name="Swords F."/>
            <person name="Hooper C."/>
            <person name="Holzer A.S."/>
            <person name="Bass D."/>
            <person name="Burki F."/>
        </authorList>
    </citation>
    <scope>NUCLEOTIDE SEQUENCE [LARGE SCALE GENOMIC DNA]</scope>
    <source>
        <strain evidence="2">20-A016</strain>
    </source>
</reference>
<keyword evidence="1" id="KW-0812">Transmembrane</keyword>
<keyword evidence="1" id="KW-0472">Membrane</keyword>
<keyword evidence="3" id="KW-1185">Reference proteome</keyword>
<evidence type="ECO:0000313" key="3">
    <source>
        <dbReference type="Proteomes" id="UP001439008"/>
    </source>
</evidence>
<feature type="transmembrane region" description="Helical" evidence="1">
    <location>
        <begin position="15"/>
        <end position="38"/>
    </location>
</feature>
<proteinExistence type="predicted"/>
<evidence type="ECO:0000256" key="1">
    <source>
        <dbReference type="SAM" id="Phobius"/>
    </source>
</evidence>
<gene>
    <name evidence="2" type="ORF">MHBO_000517</name>
</gene>
<keyword evidence="1" id="KW-1133">Transmembrane helix</keyword>
<sequence length="297" mass="34545">MDNSEHYHYLLANDMIIYIVKIVNYSLLMMFNLVLLFIQIRIICRIKRSRKGIELVPSNVESLRFNSNFVSNIANPNGNKRGFKSVLERAKPAIVLTKIQQHILDNTSLPETYQSEICKKLFGKVIDGKHYFYTDFVPFKGKLPAFKNLKHFVNKLKKNCAELKNSNLKTILREGFDYYTFVTVLVNFELGYLFKKIEDVIATCIFFDAKETIILDADFMDSLMDRLVNSFQTETSLVENGKRVLMLQPKINEFLSKMAEFRDQPDSRSDVYDLAVGIMDELYSEAEKNGFLEERMN</sequence>
<organism evidence="2 3">
    <name type="scientific">Bonamia ostreae</name>
    <dbReference type="NCBI Taxonomy" id="126728"/>
    <lineage>
        <taxon>Eukaryota</taxon>
        <taxon>Sar</taxon>
        <taxon>Rhizaria</taxon>
        <taxon>Endomyxa</taxon>
        <taxon>Ascetosporea</taxon>
        <taxon>Haplosporida</taxon>
        <taxon>Bonamia</taxon>
    </lineage>
</organism>
<accession>A0ABV2AGG7</accession>
<comment type="caution">
    <text evidence="2">The sequence shown here is derived from an EMBL/GenBank/DDBJ whole genome shotgun (WGS) entry which is preliminary data.</text>
</comment>
<protein>
    <submittedName>
        <fullName evidence="2">Uncharacterized protein</fullName>
    </submittedName>
</protein>
<dbReference type="Proteomes" id="UP001439008">
    <property type="component" value="Unassembled WGS sequence"/>
</dbReference>
<name>A0ABV2AGG7_9EUKA</name>
<evidence type="ECO:0000313" key="2">
    <source>
        <dbReference type="EMBL" id="MES1918564.1"/>
    </source>
</evidence>
<dbReference type="EMBL" id="JBDODL010000085">
    <property type="protein sequence ID" value="MES1918564.1"/>
    <property type="molecule type" value="Genomic_DNA"/>
</dbReference>